<dbReference type="RefSeq" id="WP_125980183.1">
    <property type="nucleotide sequence ID" value="NZ_QXGL01000002.1"/>
</dbReference>
<protein>
    <submittedName>
        <fullName evidence="4">Amino acid ABC transporter substrate-binding protein</fullName>
    </submittedName>
</protein>
<dbReference type="OrthoDB" id="9814902at2"/>
<dbReference type="Pfam" id="PF00497">
    <property type="entry name" value="SBP_bac_3"/>
    <property type="match status" value="1"/>
</dbReference>
<evidence type="ECO:0000259" key="3">
    <source>
        <dbReference type="SMART" id="SM00062"/>
    </source>
</evidence>
<keyword evidence="5" id="KW-1185">Reference proteome</keyword>
<feature type="chain" id="PRO_5018980182" evidence="2">
    <location>
        <begin position="29"/>
        <end position="279"/>
    </location>
</feature>
<dbReference type="Gene3D" id="3.40.190.10">
    <property type="entry name" value="Periplasmic binding protein-like II"/>
    <property type="match status" value="2"/>
</dbReference>
<evidence type="ECO:0000313" key="5">
    <source>
        <dbReference type="Proteomes" id="UP000287533"/>
    </source>
</evidence>
<evidence type="ECO:0000256" key="1">
    <source>
        <dbReference type="ARBA" id="ARBA00022729"/>
    </source>
</evidence>
<dbReference type="AlphaFoldDB" id="A0A430FKW0"/>
<dbReference type="PROSITE" id="PS51257">
    <property type="entry name" value="PROKAR_LIPOPROTEIN"/>
    <property type="match status" value="1"/>
</dbReference>
<proteinExistence type="predicted"/>
<dbReference type="InterPro" id="IPR001638">
    <property type="entry name" value="Solute-binding_3/MltF_N"/>
</dbReference>
<evidence type="ECO:0000256" key="2">
    <source>
        <dbReference type="SAM" id="SignalP"/>
    </source>
</evidence>
<dbReference type="PANTHER" id="PTHR35936:SF19">
    <property type="entry name" value="AMINO-ACID-BINDING PROTEIN YXEM-RELATED"/>
    <property type="match status" value="1"/>
</dbReference>
<dbReference type="Proteomes" id="UP000287533">
    <property type="component" value="Unassembled WGS sequence"/>
</dbReference>
<dbReference type="PANTHER" id="PTHR35936">
    <property type="entry name" value="MEMBRANE-BOUND LYTIC MUREIN TRANSGLYCOSYLASE F"/>
    <property type="match status" value="1"/>
</dbReference>
<comment type="caution">
    <text evidence="4">The sequence shown here is derived from an EMBL/GenBank/DDBJ whole genome shotgun (WGS) entry which is preliminary data.</text>
</comment>
<name>A0A430FKW0_9BIFI</name>
<evidence type="ECO:0000313" key="4">
    <source>
        <dbReference type="EMBL" id="RSX53545.1"/>
    </source>
</evidence>
<organism evidence="4 5">
    <name type="scientific">Bifidobacterium goeldii</name>
    <dbReference type="NCBI Taxonomy" id="2306975"/>
    <lineage>
        <taxon>Bacteria</taxon>
        <taxon>Bacillati</taxon>
        <taxon>Actinomycetota</taxon>
        <taxon>Actinomycetes</taxon>
        <taxon>Bifidobacteriales</taxon>
        <taxon>Bifidobacteriaceae</taxon>
        <taxon>Bifidobacterium</taxon>
    </lineage>
</organism>
<dbReference type="SMART" id="SM00062">
    <property type="entry name" value="PBPb"/>
    <property type="match status" value="1"/>
</dbReference>
<keyword evidence="1 2" id="KW-0732">Signal</keyword>
<accession>A0A430FKW0</accession>
<feature type="domain" description="Solute-binding protein family 3/N-terminal" evidence="3">
    <location>
        <begin position="43"/>
        <end position="272"/>
    </location>
</feature>
<feature type="signal peptide" evidence="2">
    <location>
        <begin position="1"/>
        <end position="28"/>
    </location>
</feature>
<dbReference type="EMBL" id="QXGL01000002">
    <property type="protein sequence ID" value="RSX53545.1"/>
    <property type="molecule type" value="Genomic_DNA"/>
</dbReference>
<sequence>MFSLKRLAAVAASVLTVASLAACGAANAAPSSSDSGNDNGTITVNVGTMGTYSPYSIKNTDGSYTGYDLEVLKAVQKVEPTLKFEFHAAAWDSLFTALDANKNQMIANEIGKTKEREQKYIFTKNSYNYSTRNIIVKKGTKGISTLDDLKGKVVGGTVGDNHTKFLEEWNQAHGNPITIKYYEEDFTTVVRDVAAGRIAATVNDPNAALDKAKKQNIPVEAVGKPLSAQPVYYIFRNDAQGKKIRDKVDEGLEKLKKNGELSKLSIKWFGQDTTEESAK</sequence>
<dbReference type="SUPFAM" id="SSF53850">
    <property type="entry name" value="Periplasmic binding protein-like II"/>
    <property type="match status" value="1"/>
</dbReference>
<gene>
    <name evidence="4" type="ORF">D2E25_0868</name>
</gene>
<reference evidence="4 5" key="1">
    <citation type="submission" date="2018-09" db="EMBL/GenBank/DDBJ databases">
        <title>Characterization of the phylogenetic diversity of five novel species belonging to the genus Bifidobacterium.</title>
        <authorList>
            <person name="Lugli G.A."/>
            <person name="Duranti S."/>
            <person name="Milani C."/>
        </authorList>
    </citation>
    <scope>NUCLEOTIDE SEQUENCE [LARGE SCALE GENOMIC DNA]</scope>
    <source>
        <strain evidence="4 5">2034B</strain>
    </source>
</reference>